<reference evidence="5" key="1">
    <citation type="submission" date="2016-11" db="UniProtKB">
        <authorList>
            <consortium name="WormBaseParasite"/>
        </authorList>
    </citation>
    <scope>IDENTIFICATION</scope>
</reference>
<accession>A0A1I7S0C3</accession>
<dbReference type="Proteomes" id="UP000659654">
    <property type="component" value="Unassembled WGS sequence"/>
</dbReference>
<organism evidence="3 5">
    <name type="scientific">Bursaphelenchus xylophilus</name>
    <name type="common">Pinewood nematode worm</name>
    <name type="synonym">Aphelenchoides xylophilus</name>
    <dbReference type="NCBI Taxonomy" id="6326"/>
    <lineage>
        <taxon>Eukaryota</taxon>
        <taxon>Metazoa</taxon>
        <taxon>Ecdysozoa</taxon>
        <taxon>Nematoda</taxon>
        <taxon>Chromadorea</taxon>
        <taxon>Rhabditida</taxon>
        <taxon>Tylenchina</taxon>
        <taxon>Tylenchomorpha</taxon>
        <taxon>Aphelenchoidea</taxon>
        <taxon>Aphelenchoididae</taxon>
        <taxon>Bursaphelenchus</taxon>
    </lineage>
</organism>
<sequence>MLDPPRDLGVVPTSPQGGTTNSYASVQLDKSGNRPSHQGGNTKLSNGAQARPKGWAGPASQLGYMRPVLVLDDSKGTRPGASSCQTGGSSGKAPAARCQSANQWPEAAICRPFCANAQP</sequence>
<reference evidence="2" key="2">
    <citation type="submission" date="2020-09" db="EMBL/GenBank/DDBJ databases">
        <authorList>
            <person name="Kikuchi T."/>
        </authorList>
    </citation>
    <scope>NUCLEOTIDE SEQUENCE</scope>
    <source>
        <strain evidence="2">Ka4C1</strain>
    </source>
</reference>
<name>A0A1I7S0C3_BURXY</name>
<evidence type="ECO:0000313" key="2">
    <source>
        <dbReference type="EMBL" id="CAD5235667.1"/>
    </source>
</evidence>
<dbReference type="Proteomes" id="UP000095284">
    <property type="component" value="Unplaced"/>
</dbReference>
<keyword evidence="4" id="KW-1185">Reference proteome</keyword>
<evidence type="ECO:0000313" key="3">
    <source>
        <dbReference type="Proteomes" id="UP000095284"/>
    </source>
</evidence>
<evidence type="ECO:0000256" key="1">
    <source>
        <dbReference type="SAM" id="MobiDB-lite"/>
    </source>
</evidence>
<dbReference type="AlphaFoldDB" id="A0A1I7S0C3"/>
<dbReference type="Proteomes" id="UP000582659">
    <property type="component" value="Unassembled WGS sequence"/>
</dbReference>
<dbReference type="EMBL" id="CAJFCV020000006">
    <property type="protein sequence ID" value="CAG9132195.1"/>
    <property type="molecule type" value="Genomic_DNA"/>
</dbReference>
<dbReference type="WBParaSite" id="BXY_0644700.1">
    <property type="protein sequence ID" value="BXY_0644700.1"/>
    <property type="gene ID" value="BXY_0644700"/>
</dbReference>
<dbReference type="EMBL" id="CAJFDI010000006">
    <property type="protein sequence ID" value="CAD5235667.1"/>
    <property type="molecule type" value="Genomic_DNA"/>
</dbReference>
<evidence type="ECO:0000313" key="4">
    <source>
        <dbReference type="Proteomes" id="UP000659654"/>
    </source>
</evidence>
<protein>
    <submittedName>
        <fullName evidence="2">(pine wood nematode) hypothetical protein</fullName>
    </submittedName>
</protein>
<gene>
    <name evidence="2" type="ORF">BXYJ_LOCUS15758</name>
</gene>
<evidence type="ECO:0000313" key="5">
    <source>
        <dbReference type="WBParaSite" id="BXY_0644700.1"/>
    </source>
</evidence>
<proteinExistence type="predicted"/>
<feature type="compositionally biased region" description="Polar residues" evidence="1">
    <location>
        <begin position="13"/>
        <end position="48"/>
    </location>
</feature>
<feature type="region of interest" description="Disordered" evidence="1">
    <location>
        <begin position="1"/>
        <end position="98"/>
    </location>
</feature>